<dbReference type="Proteomes" id="UP000483820">
    <property type="component" value="Chromosome X"/>
</dbReference>
<dbReference type="CTD" id="78777968"/>
<reference evidence="2 3" key="1">
    <citation type="submission" date="2019-12" db="EMBL/GenBank/DDBJ databases">
        <title>Chromosome-level assembly of the Caenorhabditis remanei genome.</title>
        <authorList>
            <person name="Teterina A.A."/>
            <person name="Willis J.H."/>
            <person name="Phillips P.C."/>
        </authorList>
    </citation>
    <scope>NUCLEOTIDE SEQUENCE [LARGE SCALE GENOMIC DNA]</scope>
    <source>
        <strain evidence="2 3">PX506</strain>
        <tissue evidence="2">Whole organism</tissue>
    </source>
</reference>
<proteinExistence type="predicted"/>
<feature type="region of interest" description="Disordered" evidence="1">
    <location>
        <begin position="141"/>
        <end position="181"/>
    </location>
</feature>
<dbReference type="RefSeq" id="XP_053580107.1">
    <property type="nucleotide sequence ID" value="XM_053736541.1"/>
</dbReference>
<feature type="compositionally biased region" description="Basic and acidic residues" evidence="1">
    <location>
        <begin position="172"/>
        <end position="181"/>
    </location>
</feature>
<organism evidence="2 3">
    <name type="scientific">Caenorhabditis remanei</name>
    <name type="common">Caenorhabditis vulgaris</name>
    <dbReference type="NCBI Taxonomy" id="31234"/>
    <lineage>
        <taxon>Eukaryota</taxon>
        <taxon>Metazoa</taxon>
        <taxon>Ecdysozoa</taxon>
        <taxon>Nematoda</taxon>
        <taxon>Chromadorea</taxon>
        <taxon>Rhabditida</taxon>
        <taxon>Rhabditina</taxon>
        <taxon>Rhabditomorpha</taxon>
        <taxon>Rhabditoidea</taxon>
        <taxon>Rhabditidae</taxon>
        <taxon>Peloderinae</taxon>
        <taxon>Caenorhabditis</taxon>
    </lineage>
</organism>
<evidence type="ECO:0000313" key="3">
    <source>
        <dbReference type="Proteomes" id="UP000483820"/>
    </source>
</evidence>
<dbReference type="GeneID" id="78777968"/>
<dbReference type="KEGG" id="crq:GCK72_025896"/>
<evidence type="ECO:0000313" key="2">
    <source>
        <dbReference type="EMBL" id="KAF1749428.1"/>
    </source>
</evidence>
<dbReference type="EMBL" id="WUAV01000006">
    <property type="protein sequence ID" value="KAF1749428.1"/>
    <property type="molecule type" value="Genomic_DNA"/>
</dbReference>
<gene>
    <name evidence="2" type="ORF">GCK72_025896</name>
</gene>
<comment type="caution">
    <text evidence="2">The sequence shown here is derived from an EMBL/GenBank/DDBJ whole genome shotgun (WGS) entry which is preliminary data.</text>
</comment>
<evidence type="ECO:0000256" key="1">
    <source>
        <dbReference type="SAM" id="MobiDB-lite"/>
    </source>
</evidence>
<name>A0A6A5G365_CAERE</name>
<sequence length="181" mass="20203">MNETTCSTIYLHDRHNENRTVLCPRYLSPCHSNLLVKPHGDERWHDDVQRFFRSLSNIPPASLGLFLVTGGRDVDTVIDSKLSMSISRSSGSDVLAESLLDFSSLFGDDSTFPVDAESDEDDGSANAPRSLDRRMIIARRRLAREGQTEQPNVMDSYLSGEELSVSTAPFDPKQHDSSDKK</sequence>
<protein>
    <submittedName>
        <fullName evidence="2">Uncharacterized protein</fullName>
    </submittedName>
</protein>
<accession>A0A6A5G365</accession>
<dbReference type="AlphaFoldDB" id="A0A6A5G365"/>